<evidence type="ECO:0000313" key="7">
    <source>
        <dbReference type="EMBL" id="MCY9521132.1"/>
    </source>
</evidence>
<dbReference type="Pfam" id="PF13440">
    <property type="entry name" value="Polysacc_synt_3"/>
    <property type="match status" value="1"/>
</dbReference>
<feature type="transmembrane region" description="Helical" evidence="6">
    <location>
        <begin position="336"/>
        <end position="355"/>
    </location>
</feature>
<evidence type="ECO:0000256" key="1">
    <source>
        <dbReference type="ARBA" id="ARBA00004651"/>
    </source>
</evidence>
<evidence type="ECO:0000256" key="5">
    <source>
        <dbReference type="ARBA" id="ARBA00023136"/>
    </source>
</evidence>
<feature type="transmembrane region" description="Helical" evidence="6">
    <location>
        <begin position="161"/>
        <end position="182"/>
    </location>
</feature>
<feature type="transmembrane region" description="Helical" evidence="6">
    <location>
        <begin position="45"/>
        <end position="63"/>
    </location>
</feature>
<keyword evidence="5 6" id="KW-0472">Membrane</keyword>
<comment type="caution">
    <text evidence="7">The sequence shown here is derived from an EMBL/GenBank/DDBJ whole genome shotgun (WGS) entry which is preliminary data.</text>
</comment>
<gene>
    <name evidence="7" type="ORF">M5X09_15890</name>
</gene>
<dbReference type="PANTHER" id="PTHR30250">
    <property type="entry name" value="PST FAMILY PREDICTED COLANIC ACID TRANSPORTER"/>
    <property type="match status" value="1"/>
</dbReference>
<feature type="transmembrane region" description="Helical" evidence="6">
    <location>
        <begin position="84"/>
        <end position="106"/>
    </location>
</feature>
<proteinExistence type="predicted"/>
<dbReference type="Proteomes" id="UP001207626">
    <property type="component" value="Unassembled WGS sequence"/>
</dbReference>
<feature type="transmembrane region" description="Helical" evidence="6">
    <location>
        <begin position="12"/>
        <end position="33"/>
    </location>
</feature>
<keyword evidence="8" id="KW-1185">Reference proteome</keyword>
<feature type="transmembrane region" description="Helical" evidence="6">
    <location>
        <begin position="394"/>
        <end position="416"/>
    </location>
</feature>
<feature type="transmembrane region" description="Helical" evidence="6">
    <location>
        <begin position="300"/>
        <end position="330"/>
    </location>
</feature>
<feature type="transmembrane region" description="Helical" evidence="6">
    <location>
        <begin position="239"/>
        <end position="258"/>
    </location>
</feature>
<evidence type="ECO:0000256" key="3">
    <source>
        <dbReference type="ARBA" id="ARBA00022692"/>
    </source>
</evidence>
<dbReference type="RefSeq" id="WP_176392956.1">
    <property type="nucleotide sequence ID" value="NZ_JAMDLV010000044.1"/>
</dbReference>
<evidence type="ECO:0000256" key="2">
    <source>
        <dbReference type="ARBA" id="ARBA00022475"/>
    </source>
</evidence>
<accession>A0ABT4DUV5</accession>
<name>A0ABT4DUV5_9BACL</name>
<dbReference type="EMBL" id="JAMDLW010000020">
    <property type="protein sequence ID" value="MCY9521132.1"/>
    <property type="molecule type" value="Genomic_DNA"/>
</dbReference>
<protein>
    <submittedName>
        <fullName evidence="7">Oligosaccharide flippase family protein</fullName>
    </submittedName>
</protein>
<dbReference type="InterPro" id="IPR050833">
    <property type="entry name" value="Poly_Biosynth_Transport"/>
</dbReference>
<organism evidence="7 8">
    <name type="scientific">Paenibacillus apiarius</name>
    <dbReference type="NCBI Taxonomy" id="46240"/>
    <lineage>
        <taxon>Bacteria</taxon>
        <taxon>Bacillati</taxon>
        <taxon>Bacillota</taxon>
        <taxon>Bacilli</taxon>
        <taxon>Bacillales</taxon>
        <taxon>Paenibacillaceae</taxon>
        <taxon>Paenibacillus</taxon>
    </lineage>
</organism>
<evidence type="ECO:0000256" key="4">
    <source>
        <dbReference type="ARBA" id="ARBA00022989"/>
    </source>
</evidence>
<dbReference type="PANTHER" id="PTHR30250:SF28">
    <property type="entry name" value="POLYSACCHARIDE BIOSYNTHESIS PROTEIN"/>
    <property type="match status" value="1"/>
</dbReference>
<reference evidence="7 8" key="1">
    <citation type="submission" date="2022-05" db="EMBL/GenBank/DDBJ databases">
        <title>Genome Sequencing of Bee-Associated Microbes.</title>
        <authorList>
            <person name="Dunlap C."/>
        </authorList>
    </citation>
    <scope>NUCLEOTIDE SEQUENCE [LARGE SCALE GENOMIC DNA]</scope>
    <source>
        <strain evidence="7 8">NRRL NRS-1438</strain>
    </source>
</reference>
<comment type="subcellular location">
    <subcellularLocation>
        <location evidence="1">Cell membrane</location>
        <topology evidence="1">Multi-pass membrane protein</topology>
    </subcellularLocation>
</comment>
<feature type="transmembrane region" description="Helical" evidence="6">
    <location>
        <begin position="367"/>
        <end position="388"/>
    </location>
</feature>
<keyword evidence="4 6" id="KW-1133">Transmembrane helix</keyword>
<feature type="transmembrane region" description="Helical" evidence="6">
    <location>
        <begin position="118"/>
        <end position="140"/>
    </location>
</feature>
<evidence type="ECO:0000313" key="8">
    <source>
        <dbReference type="Proteomes" id="UP001207626"/>
    </source>
</evidence>
<keyword evidence="2" id="KW-1003">Cell membrane</keyword>
<sequence length="446" mass="49219">MALSKSKLFKNAAVLMSGTALSQGIAIAAAPLLSRLYTPEQFGVFSIYTAFVSLFSVTACWKYEMSIVVPEREKDSVNLVNVSMTALLLTTLGTGLLMLIIGPYIGHWFGVPRMDAVWTVWLPLTVFSIGGYQCFSYWCTRNKKYKRQSISQIFRSTGVTGMQLTGGVTGLGSIGLVLGQFAGQMLASGVLFFQVWKEDKAKFITETNVAAMKEQARKFKQYPLYNMPQTIVNSVAQNMTPFLLAVFFGPAVVGLYGLSLRMLQLPIYVISESVRNVYFQQASELHNQGMPLFGLLKKTTLALIGAGIVPVLATVAFAPQLFAFALGGMWYEAGEYARWMVCWWFVNFFMPPAFVTGQLFNLQKHLLVYEIISLLLRVAALFSGYAFNSPLLSIALYSLVGVVMNLGLVASMLIVARKRSLLIEKGREEGNGIESAEKRVDSNSVV</sequence>
<keyword evidence="3 6" id="KW-0812">Transmembrane</keyword>
<evidence type="ECO:0000256" key="6">
    <source>
        <dbReference type="SAM" id="Phobius"/>
    </source>
</evidence>